<dbReference type="PIRSF" id="PIRSF000414">
    <property type="entry name" value="AICARFT_IMPCHas"/>
    <property type="match status" value="1"/>
</dbReference>
<feature type="domain" description="MGS-like" evidence="9">
    <location>
        <begin position="1"/>
        <end position="145"/>
    </location>
</feature>
<dbReference type="EC" id="3.5.4.10" evidence="8"/>
<keyword evidence="5 8" id="KW-0658">Purine biosynthesis</keyword>
<dbReference type="PANTHER" id="PTHR11692:SF0">
    <property type="entry name" value="BIFUNCTIONAL PURINE BIOSYNTHESIS PROTEIN ATIC"/>
    <property type="match status" value="1"/>
</dbReference>
<dbReference type="GO" id="GO:0004643">
    <property type="term" value="F:phosphoribosylaminoimidazolecarboxamide formyltransferase activity"/>
    <property type="evidence" value="ECO:0007669"/>
    <property type="project" value="UniProtKB-EC"/>
</dbReference>
<dbReference type="PROSITE" id="PS51855">
    <property type="entry name" value="MGS"/>
    <property type="match status" value="1"/>
</dbReference>
<keyword evidence="6 8" id="KW-0378">Hydrolase</keyword>
<dbReference type="InterPro" id="IPR002695">
    <property type="entry name" value="PurH-like"/>
</dbReference>
<keyword evidence="11" id="KW-1185">Reference proteome</keyword>
<dbReference type="Gene3D" id="3.40.140.20">
    <property type="match status" value="2"/>
</dbReference>
<comment type="pathway">
    <text evidence="1 8">Purine metabolism; IMP biosynthesis via de novo pathway; IMP from 5-formamido-1-(5-phospho-D-ribosyl)imidazole-4-carboxamide: step 1/1.</text>
</comment>
<dbReference type="Pfam" id="PF01808">
    <property type="entry name" value="AICARFT_IMPCHas"/>
    <property type="match status" value="1"/>
</dbReference>
<comment type="pathway">
    <text evidence="2 8">Purine metabolism; IMP biosynthesis via de novo pathway; 5-formamido-1-(5-phospho-D-ribosyl)imidazole-4-carboxamide from 5-amino-1-(5-phospho-D-ribosyl)imidazole-4-carboxamide (10-formyl THF route): step 1/1.</text>
</comment>
<dbReference type="NCBIfam" id="TIGR00355">
    <property type="entry name" value="purH"/>
    <property type="match status" value="1"/>
</dbReference>
<dbReference type="Proteomes" id="UP001302329">
    <property type="component" value="Unassembled WGS sequence"/>
</dbReference>
<evidence type="ECO:0000259" key="9">
    <source>
        <dbReference type="PROSITE" id="PS51855"/>
    </source>
</evidence>
<dbReference type="RefSeq" id="WP_323355950.1">
    <property type="nucleotide sequence ID" value="NZ_JAYGHY010000009.1"/>
</dbReference>
<dbReference type="SMART" id="SM00798">
    <property type="entry name" value="AICARFT_IMPCHas"/>
    <property type="match status" value="1"/>
</dbReference>
<reference evidence="10 11" key="1">
    <citation type="submission" date="2023-12" db="EMBL/GenBank/DDBJ databases">
        <title>Baltic Sea Cyanobacteria.</title>
        <authorList>
            <person name="Delbaje E."/>
            <person name="Fewer D.P."/>
            <person name="Shishido T.K."/>
        </authorList>
    </citation>
    <scope>NUCLEOTIDE SEQUENCE [LARGE SCALE GENOMIC DNA]</scope>
    <source>
        <strain evidence="10 11">UHCC 0281</strain>
    </source>
</reference>
<dbReference type="InterPro" id="IPR036914">
    <property type="entry name" value="MGS-like_dom_sf"/>
</dbReference>
<dbReference type="SUPFAM" id="SSF53927">
    <property type="entry name" value="Cytidine deaminase-like"/>
    <property type="match status" value="1"/>
</dbReference>
<comment type="similarity">
    <text evidence="3 8">Belongs to the PurH family.</text>
</comment>
<evidence type="ECO:0000256" key="2">
    <source>
        <dbReference type="ARBA" id="ARBA00004954"/>
    </source>
</evidence>
<comment type="catalytic activity">
    <reaction evidence="8">
        <text>(6R)-10-formyltetrahydrofolate + 5-amino-1-(5-phospho-beta-D-ribosyl)imidazole-4-carboxamide = 5-formamido-1-(5-phospho-D-ribosyl)imidazole-4-carboxamide + (6S)-5,6,7,8-tetrahydrofolate</text>
        <dbReference type="Rhea" id="RHEA:22192"/>
        <dbReference type="ChEBI" id="CHEBI:57453"/>
        <dbReference type="ChEBI" id="CHEBI:58467"/>
        <dbReference type="ChEBI" id="CHEBI:58475"/>
        <dbReference type="ChEBI" id="CHEBI:195366"/>
        <dbReference type="EC" id="2.1.2.3"/>
    </reaction>
</comment>
<proteinExistence type="inferred from homology"/>
<evidence type="ECO:0000313" key="11">
    <source>
        <dbReference type="Proteomes" id="UP001302329"/>
    </source>
</evidence>
<name>A0ABU5STN9_9CYAN</name>
<comment type="catalytic activity">
    <reaction evidence="8">
        <text>IMP + H2O = 5-formamido-1-(5-phospho-D-ribosyl)imidazole-4-carboxamide</text>
        <dbReference type="Rhea" id="RHEA:18445"/>
        <dbReference type="ChEBI" id="CHEBI:15377"/>
        <dbReference type="ChEBI" id="CHEBI:58053"/>
        <dbReference type="ChEBI" id="CHEBI:58467"/>
        <dbReference type="EC" id="3.5.4.10"/>
    </reaction>
</comment>
<evidence type="ECO:0000256" key="8">
    <source>
        <dbReference type="HAMAP-Rule" id="MF_00139"/>
    </source>
</evidence>
<evidence type="ECO:0000256" key="6">
    <source>
        <dbReference type="ARBA" id="ARBA00022801"/>
    </source>
</evidence>
<dbReference type="EMBL" id="JAYGHY010000009">
    <property type="protein sequence ID" value="MEA5441840.1"/>
    <property type="molecule type" value="Genomic_DNA"/>
</dbReference>
<dbReference type="SUPFAM" id="SSF52335">
    <property type="entry name" value="Methylglyoxal synthase-like"/>
    <property type="match status" value="1"/>
</dbReference>
<keyword evidence="7 8" id="KW-0511">Multifunctional enzyme</keyword>
<evidence type="ECO:0000256" key="3">
    <source>
        <dbReference type="ARBA" id="ARBA00007667"/>
    </source>
</evidence>
<dbReference type="HAMAP" id="MF_00139">
    <property type="entry name" value="PurH"/>
    <property type="match status" value="1"/>
</dbReference>
<dbReference type="NCBIfam" id="NF002049">
    <property type="entry name" value="PRK00881.1"/>
    <property type="match status" value="1"/>
</dbReference>
<comment type="caution">
    <text evidence="10">The sequence shown here is derived from an EMBL/GenBank/DDBJ whole genome shotgun (WGS) entry which is preliminary data.</text>
</comment>
<evidence type="ECO:0000256" key="5">
    <source>
        <dbReference type="ARBA" id="ARBA00022755"/>
    </source>
</evidence>
<dbReference type="SMART" id="SM00851">
    <property type="entry name" value="MGS"/>
    <property type="match status" value="1"/>
</dbReference>
<dbReference type="PANTHER" id="PTHR11692">
    <property type="entry name" value="BIFUNCTIONAL PURINE BIOSYNTHESIS PROTEIN PURH"/>
    <property type="match status" value="1"/>
</dbReference>
<keyword evidence="4 8" id="KW-0808">Transferase</keyword>
<protein>
    <recommendedName>
        <fullName evidence="8">Bifunctional purine biosynthesis protein PurH</fullName>
    </recommendedName>
    <domain>
        <recommendedName>
            <fullName evidence="8">Phosphoribosylaminoimidazolecarboxamide formyltransferase</fullName>
            <ecNumber evidence="8">2.1.2.3</ecNumber>
        </recommendedName>
        <alternativeName>
            <fullName evidence="8">AICAR transformylase</fullName>
        </alternativeName>
    </domain>
    <domain>
        <recommendedName>
            <fullName evidence="8">IMP cyclohydrolase</fullName>
            <ecNumber evidence="8">3.5.4.10</ecNumber>
        </recommendedName>
        <alternativeName>
            <fullName evidence="8">ATIC</fullName>
        </alternativeName>
        <alternativeName>
            <fullName evidence="8">IMP synthase</fullName>
        </alternativeName>
        <alternativeName>
            <fullName evidence="8">Inosinicase</fullName>
        </alternativeName>
    </domain>
</protein>
<dbReference type="InterPro" id="IPR016193">
    <property type="entry name" value="Cytidine_deaminase-like"/>
</dbReference>
<comment type="domain">
    <text evidence="8">The IMP cyclohydrolase activity resides in the N-terminal region.</text>
</comment>
<dbReference type="Gene3D" id="3.40.50.1380">
    <property type="entry name" value="Methylglyoxal synthase-like domain"/>
    <property type="match status" value="1"/>
</dbReference>
<dbReference type="InterPro" id="IPR024051">
    <property type="entry name" value="AICAR_Tfase_dup_dom_sf"/>
</dbReference>
<evidence type="ECO:0000313" key="10">
    <source>
        <dbReference type="EMBL" id="MEA5441840.1"/>
    </source>
</evidence>
<dbReference type="EC" id="2.1.2.3" evidence="8"/>
<organism evidence="10 11">
    <name type="scientific">Cyanobium gracile UHCC 0281</name>
    <dbReference type="NCBI Taxonomy" id="3110309"/>
    <lineage>
        <taxon>Bacteria</taxon>
        <taxon>Bacillati</taxon>
        <taxon>Cyanobacteriota</taxon>
        <taxon>Cyanophyceae</taxon>
        <taxon>Synechococcales</taxon>
        <taxon>Prochlorococcaceae</taxon>
        <taxon>Cyanobium</taxon>
    </lineage>
</organism>
<gene>
    <name evidence="8 10" type="primary">purH</name>
    <name evidence="10" type="ORF">VB739_04665</name>
</gene>
<dbReference type="CDD" id="cd01421">
    <property type="entry name" value="IMPCH"/>
    <property type="match status" value="1"/>
</dbReference>
<evidence type="ECO:0000256" key="7">
    <source>
        <dbReference type="ARBA" id="ARBA00023268"/>
    </source>
</evidence>
<dbReference type="GO" id="GO:0003937">
    <property type="term" value="F:IMP cyclohydrolase activity"/>
    <property type="evidence" value="ECO:0007669"/>
    <property type="project" value="UniProtKB-EC"/>
</dbReference>
<accession>A0ABU5STN9</accession>
<sequence>MAPTALLSVSDKRGLVPLAEGLLAQGFTLLSSGGTAAALAAAGLPVTKVADHTGAPEILGGRVKTLHPRIHGGILARRDDPAHQADLEAQGIAPIDVVVVNLYPFRTTVADPGVSWETAIENIDIGGPAMVRAAAKNHADVVVLTDPDQYPGFVEALAAGQVDGALRRRLALAAFAHTASYDAAIAAWIEGRLADEELATRSTEQPLRLEQPLRQVLRYGENPHQGAFWFGETDAGWGAARQLQGKELSYNNLIDLEAALTTVAAFGYGPGAEPAAVVIKHTNPCGVALGADTADALLRALDADRVSAFGGIVALNGAVDRAAADHLAGLFLECVVAPSFSEEARQRLAAKANLRLLELDPVAVAEASGRLQLRSVLGGVLAQQADDGRADPDSWQVVSDRQPSEDEWRDLRFAWQVVRHVRSNAILVAQGGRTLGVGAGQMNRVGSARLALEAAGDAARGAVLASDGFFPFDDTVLLAARHGITAVIQPGGSKRDPDSIAACKANDMVMVITGRRHFLH</sequence>
<evidence type="ECO:0000256" key="4">
    <source>
        <dbReference type="ARBA" id="ARBA00022679"/>
    </source>
</evidence>
<dbReference type="Pfam" id="PF02142">
    <property type="entry name" value="MGS"/>
    <property type="match status" value="1"/>
</dbReference>
<evidence type="ECO:0000256" key="1">
    <source>
        <dbReference type="ARBA" id="ARBA00004844"/>
    </source>
</evidence>
<dbReference type="InterPro" id="IPR011607">
    <property type="entry name" value="MGS-like_dom"/>
</dbReference>